<reference evidence="13" key="1">
    <citation type="journal article" date="2014" name="Int. J. Syst. Evol. Microbiol.">
        <title>Complete genome sequence of Corynebacterium casei LMG S-19264T (=DSM 44701T), isolated from a smear-ripened cheese.</title>
        <authorList>
            <consortium name="US DOE Joint Genome Institute (JGI-PGF)"/>
            <person name="Walter F."/>
            <person name="Albersmeier A."/>
            <person name="Kalinowski J."/>
            <person name="Ruckert C."/>
        </authorList>
    </citation>
    <scope>NUCLEOTIDE SEQUENCE</scope>
    <source>
        <strain evidence="13">CGMCC 1.15880</strain>
    </source>
</reference>
<evidence type="ECO:0000256" key="12">
    <source>
        <dbReference type="SAM" id="Phobius"/>
    </source>
</evidence>
<reference evidence="13" key="2">
    <citation type="submission" date="2020-09" db="EMBL/GenBank/DDBJ databases">
        <authorList>
            <person name="Sun Q."/>
            <person name="Zhou Y."/>
        </authorList>
    </citation>
    <scope>NUCLEOTIDE SEQUENCE</scope>
    <source>
        <strain evidence="13">CGMCC 1.15880</strain>
    </source>
</reference>
<evidence type="ECO:0000256" key="6">
    <source>
        <dbReference type="ARBA" id="ARBA00022679"/>
    </source>
</evidence>
<evidence type="ECO:0000256" key="8">
    <source>
        <dbReference type="ARBA" id="ARBA00022692"/>
    </source>
</evidence>
<dbReference type="GO" id="GO:0016020">
    <property type="term" value="C:membrane"/>
    <property type="evidence" value="ECO:0007669"/>
    <property type="project" value="UniProtKB-SubCell"/>
</dbReference>
<accession>A0A916QV99</accession>
<evidence type="ECO:0000256" key="11">
    <source>
        <dbReference type="ARBA" id="ARBA00048134"/>
    </source>
</evidence>
<feature type="transmembrane region" description="Helical" evidence="12">
    <location>
        <begin position="124"/>
        <end position="148"/>
    </location>
</feature>
<dbReference type="InterPro" id="IPR033580">
    <property type="entry name" value="Nurim-like"/>
</dbReference>
<dbReference type="EC" id="2.1.1.334" evidence="4"/>
<evidence type="ECO:0000256" key="10">
    <source>
        <dbReference type="ARBA" id="ARBA00023136"/>
    </source>
</evidence>
<proteinExistence type="inferred from homology"/>
<evidence type="ECO:0000313" key="13">
    <source>
        <dbReference type="EMBL" id="GGA10904.1"/>
    </source>
</evidence>
<sequence length="247" mass="27634">MGRSLTFIYGIVVYVIFLATFLYSIGFVGNMLVPKSIDSGAQGPIASSLIINLVLLSVFALQHSIMARPAFKRLWTTVIPQAAERSTYILMTSGALIMIFAFWQPLPAVVWDVRNTVLGTALTVLFWGGWLVVLASTFMIDHFDLFGLKQVCANLKKRQPIQLGFMEVGLYRFMCHPIMTGFLIAFWTAPTMTVGHLLFTFVTSGYIVIAVLRLEERDLIAQFGEDYITYQNKVPAFLPRFGRGAAK</sequence>
<keyword evidence="14" id="KW-1185">Reference proteome</keyword>
<dbReference type="EMBL" id="BMKA01000001">
    <property type="protein sequence ID" value="GGA10904.1"/>
    <property type="molecule type" value="Genomic_DNA"/>
</dbReference>
<evidence type="ECO:0000256" key="5">
    <source>
        <dbReference type="ARBA" id="ARBA00022603"/>
    </source>
</evidence>
<dbReference type="PANTHER" id="PTHR31040">
    <property type="entry name" value="NURIM"/>
    <property type="match status" value="1"/>
</dbReference>
<comment type="caution">
    <text evidence="13">The sequence shown here is derived from an EMBL/GenBank/DDBJ whole genome shotgun (WGS) entry which is preliminary data.</text>
</comment>
<evidence type="ECO:0000256" key="7">
    <source>
        <dbReference type="ARBA" id="ARBA00022691"/>
    </source>
</evidence>
<dbReference type="AlphaFoldDB" id="A0A916QV99"/>
<dbReference type="GO" id="GO:0032259">
    <property type="term" value="P:methylation"/>
    <property type="evidence" value="ECO:0007669"/>
    <property type="project" value="UniProtKB-KW"/>
</dbReference>
<dbReference type="Gene3D" id="1.20.120.1630">
    <property type="match status" value="1"/>
</dbReference>
<keyword evidence="9 12" id="KW-1133">Transmembrane helix</keyword>
<gene>
    <name evidence="13" type="ORF">GCM10011498_08800</name>
</gene>
<dbReference type="RefSeq" id="WP_188671267.1">
    <property type="nucleotide sequence ID" value="NZ_BMKA01000001.1"/>
</dbReference>
<evidence type="ECO:0000313" key="14">
    <source>
        <dbReference type="Proteomes" id="UP000628017"/>
    </source>
</evidence>
<evidence type="ECO:0000256" key="1">
    <source>
        <dbReference type="ARBA" id="ARBA00002096"/>
    </source>
</evidence>
<feature type="transmembrane region" description="Helical" evidence="12">
    <location>
        <begin position="7"/>
        <end position="33"/>
    </location>
</feature>
<keyword evidence="7" id="KW-0949">S-adenosyl-L-methionine</keyword>
<feature type="transmembrane region" description="Helical" evidence="12">
    <location>
        <begin position="86"/>
        <end position="104"/>
    </location>
</feature>
<evidence type="ECO:0000256" key="4">
    <source>
        <dbReference type="ARBA" id="ARBA00012149"/>
    </source>
</evidence>
<feature type="transmembrane region" description="Helical" evidence="12">
    <location>
        <begin position="45"/>
        <end position="65"/>
    </location>
</feature>
<dbReference type="NCBIfam" id="NF045656">
    <property type="entry name" value="MeththiolMtaseMddA"/>
    <property type="match status" value="1"/>
</dbReference>
<dbReference type="GO" id="GO:0008168">
    <property type="term" value="F:methyltransferase activity"/>
    <property type="evidence" value="ECO:0007669"/>
    <property type="project" value="UniProtKB-KW"/>
</dbReference>
<feature type="transmembrane region" description="Helical" evidence="12">
    <location>
        <begin position="169"/>
        <end position="188"/>
    </location>
</feature>
<feature type="transmembrane region" description="Helical" evidence="12">
    <location>
        <begin position="194"/>
        <end position="212"/>
    </location>
</feature>
<name>A0A916QV99_9RHOB</name>
<organism evidence="13 14">
    <name type="scientific">Neptunicoccus cionae</name>
    <dbReference type="NCBI Taxonomy" id="2035344"/>
    <lineage>
        <taxon>Bacteria</taxon>
        <taxon>Pseudomonadati</taxon>
        <taxon>Pseudomonadota</taxon>
        <taxon>Alphaproteobacteria</taxon>
        <taxon>Rhodobacterales</taxon>
        <taxon>Paracoccaceae</taxon>
        <taxon>Neptunicoccus</taxon>
    </lineage>
</organism>
<keyword evidence="5" id="KW-0489">Methyltransferase</keyword>
<keyword evidence="10 12" id="KW-0472">Membrane</keyword>
<comment type="subcellular location">
    <subcellularLocation>
        <location evidence="2">Membrane</location>
        <topology evidence="2">Multi-pass membrane protein</topology>
    </subcellularLocation>
</comment>
<comment type="similarity">
    <text evidence="3">Belongs to the nurim family.</text>
</comment>
<protein>
    <recommendedName>
        <fullName evidence="4">methanethiol S-methyltransferase</fullName>
        <ecNumber evidence="4">2.1.1.334</ecNumber>
    </recommendedName>
</protein>
<keyword evidence="8 12" id="KW-0812">Transmembrane</keyword>
<evidence type="ECO:0000256" key="3">
    <source>
        <dbReference type="ARBA" id="ARBA00010631"/>
    </source>
</evidence>
<dbReference type="InterPro" id="IPR054700">
    <property type="entry name" value="MddA"/>
</dbReference>
<evidence type="ECO:0000256" key="2">
    <source>
        <dbReference type="ARBA" id="ARBA00004141"/>
    </source>
</evidence>
<evidence type="ECO:0000256" key="9">
    <source>
        <dbReference type="ARBA" id="ARBA00022989"/>
    </source>
</evidence>
<dbReference type="PANTHER" id="PTHR31040:SF1">
    <property type="entry name" value="NURIM"/>
    <property type="match status" value="1"/>
</dbReference>
<keyword evidence="6" id="KW-0808">Transferase</keyword>
<comment type="catalytic activity">
    <reaction evidence="11">
        <text>methanethiol + S-adenosyl-L-methionine = dimethyl sulfide + S-adenosyl-L-homocysteine + H(+)</text>
        <dbReference type="Rhea" id="RHEA:50428"/>
        <dbReference type="ChEBI" id="CHEBI:15378"/>
        <dbReference type="ChEBI" id="CHEBI:16007"/>
        <dbReference type="ChEBI" id="CHEBI:17437"/>
        <dbReference type="ChEBI" id="CHEBI:57856"/>
        <dbReference type="ChEBI" id="CHEBI:59789"/>
        <dbReference type="EC" id="2.1.1.334"/>
    </reaction>
</comment>
<dbReference type="Proteomes" id="UP000628017">
    <property type="component" value="Unassembled WGS sequence"/>
</dbReference>
<comment type="function">
    <text evidence="1">Catalyzes the methylation of methanethiol (MeSH) to yield dimethylsulphide (DMS).</text>
</comment>